<dbReference type="KEGG" id="nwl:NWFMUON74_51160"/>
<keyword evidence="1" id="KW-0812">Transmembrane</keyword>
<keyword evidence="1" id="KW-1133">Transmembrane helix</keyword>
<organism evidence="3 4">
    <name type="scientific">Nocardia wallacei</name>
    <dbReference type="NCBI Taxonomy" id="480035"/>
    <lineage>
        <taxon>Bacteria</taxon>
        <taxon>Bacillati</taxon>
        <taxon>Actinomycetota</taxon>
        <taxon>Actinomycetes</taxon>
        <taxon>Mycobacteriales</taxon>
        <taxon>Nocardiaceae</taxon>
        <taxon>Nocardia</taxon>
    </lineage>
</organism>
<dbReference type="EMBL" id="AP023396">
    <property type="protein sequence ID" value="BCK57344.1"/>
    <property type="molecule type" value="Genomic_DNA"/>
</dbReference>
<feature type="transmembrane region" description="Helical" evidence="1">
    <location>
        <begin position="25"/>
        <end position="48"/>
    </location>
</feature>
<dbReference type="GO" id="GO:0005576">
    <property type="term" value="C:extracellular region"/>
    <property type="evidence" value="ECO:0007669"/>
    <property type="project" value="TreeGrafter"/>
</dbReference>
<gene>
    <name evidence="3" type="ORF">NWFMUON74_51160</name>
</gene>
<keyword evidence="4" id="KW-1185">Reference proteome</keyword>
<dbReference type="AlphaFoldDB" id="A0A7G1KW24"/>
<dbReference type="GeneID" id="80349555"/>
<protein>
    <submittedName>
        <fullName evidence="3">Putative Mce family protein</fullName>
    </submittedName>
</protein>
<dbReference type="PANTHER" id="PTHR33371:SF18">
    <property type="entry name" value="MCE-FAMILY PROTEIN MCE3C"/>
    <property type="match status" value="1"/>
</dbReference>
<evidence type="ECO:0000313" key="3">
    <source>
        <dbReference type="EMBL" id="BCK57344.1"/>
    </source>
</evidence>
<dbReference type="PANTHER" id="PTHR33371">
    <property type="entry name" value="INTERMEMBRANE PHOSPHOLIPID TRANSPORT SYSTEM BINDING PROTEIN MLAD-RELATED"/>
    <property type="match status" value="1"/>
</dbReference>
<name>A0A7G1KW24_9NOCA</name>
<proteinExistence type="predicted"/>
<dbReference type="Proteomes" id="UP000516173">
    <property type="component" value="Chromosome"/>
</dbReference>
<accession>A0A7G1KW24</accession>
<evidence type="ECO:0000256" key="1">
    <source>
        <dbReference type="SAM" id="Phobius"/>
    </source>
</evidence>
<dbReference type="Pfam" id="PF02470">
    <property type="entry name" value="MlaD"/>
    <property type="match status" value="1"/>
</dbReference>
<evidence type="ECO:0000259" key="2">
    <source>
        <dbReference type="Pfam" id="PF02470"/>
    </source>
</evidence>
<keyword evidence="1" id="KW-0472">Membrane</keyword>
<evidence type="ECO:0000313" key="4">
    <source>
        <dbReference type="Proteomes" id="UP000516173"/>
    </source>
</evidence>
<dbReference type="InterPro" id="IPR052336">
    <property type="entry name" value="MlaD_Phospholipid_Transporter"/>
</dbReference>
<reference evidence="3 4" key="1">
    <citation type="submission" date="2020-08" db="EMBL/GenBank/DDBJ databases">
        <title>Genome Sequencing of Nocardia wallacei strain FMUON74 and assembly.</title>
        <authorList>
            <person name="Toyokawa M."/>
            <person name="Uesaka K."/>
        </authorList>
    </citation>
    <scope>NUCLEOTIDE SEQUENCE [LARGE SCALE GENOMIC DNA]</scope>
    <source>
        <strain evidence="3 4">FMUON74</strain>
    </source>
</reference>
<feature type="domain" description="Mce/MlaD" evidence="2">
    <location>
        <begin position="53"/>
        <end position="126"/>
    </location>
</feature>
<dbReference type="InterPro" id="IPR003399">
    <property type="entry name" value="Mce/MlaD"/>
</dbReference>
<sequence>MQRVTRTVRRVLYGRDEISTRRREFGLGALGAVLVVLALLVTAAVYAIPFGRTTYTAELTEAETVKAGDDVRLAGISVGEVDELELRPDKVIMRFTVDNDVFVGSETTLDVRMLTLVGGHYVALFPAGTTPLGSRAIPADHVRLPYSLMETFQDAVDPVRGIDGGTLRENLTALADSLTQAPSSIREMLTGAEHLVDVLNRQRADVSKGIAVAQEYLGVVNLGKGQLRRMIEKITLLETLLGDKRAEVREAVQLLRSVFGRVAALQPSWETTLKPMARQLADAIDELESIGEKLSGLVDSVHGIGEHLTGLVLPDGRVQVGDPAATVVAEQPVDGGTLLGQICVPVPGKAC</sequence>
<dbReference type="RefSeq" id="WP_187684255.1">
    <property type="nucleotide sequence ID" value="NZ_AP023396.1"/>
</dbReference>